<evidence type="ECO:0000259" key="1">
    <source>
        <dbReference type="Pfam" id="PF05239"/>
    </source>
</evidence>
<comment type="caution">
    <text evidence="2">The sequence shown here is derived from an EMBL/GenBank/DDBJ whole genome shotgun (WGS) entry which is preliminary data.</text>
</comment>
<organism evidence="2 3">
    <name type="scientific">Candidatus Mediterraneibacter faecigallinarum</name>
    <dbReference type="NCBI Taxonomy" id="2838669"/>
    <lineage>
        <taxon>Bacteria</taxon>
        <taxon>Bacillati</taxon>
        <taxon>Bacillota</taxon>
        <taxon>Clostridia</taxon>
        <taxon>Lachnospirales</taxon>
        <taxon>Lachnospiraceae</taxon>
        <taxon>Mediterraneibacter</taxon>
    </lineage>
</organism>
<dbReference type="Gene3D" id="2.30.30.240">
    <property type="entry name" value="PRC-barrel domain"/>
    <property type="match status" value="1"/>
</dbReference>
<gene>
    <name evidence="2" type="ORF">H9757_09925</name>
</gene>
<accession>A0A9D2NVS5</accession>
<name>A0A9D2NVS5_9FIRM</name>
<dbReference type="SUPFAM" id="SSF50346">
    <property type="entry name" value="PRC-barrel domain"/>
    <property type="match status" value="1"/>
</dbReference>
<dbReference type="PANTHER" id="PTHR40061">
    <property type="entry name" value="SPORULATION PROTEIN YLMC-RELATED"/>
    <property type="match status" value="1"/>
</dbReference>
<feature type="domain" description="PRC-barrel" evidence="1">
    <location>
        <begin position="1"/>
        <end position="78"/>
    </location>
</feature>
<dbReference type="EMBL" id="DWWK01000157">
    <property type="protein sequence ID" value="HJC39362.1"/>
    <property type="molecule type" value="Genomic_DNA"/>
</dbReference>
<sequence>MRICELRDKEVINICSGRRLGCVVDVEINICTGEVEAIVVPGPGKICGFFGTDCEYVIPFRCIKKIGPDIILVEIQEEKFLQKF</sequence>
<evidence type="ECO:0000313" key="3">
    <source>
        <dbReference type="Proteomes" id="UP000823894"/>
    </source>
</evidence>
<dbReference type="PANTHER" id="PTHR40061:SF1">
    <property type="entry name" value="SPORULATION PROTEIN YLMC-RELATED"/>
    <property type="match status" value="1"/>
</dbReference>
<dbReference type="InterPro" id="IPR027275">
    <property type="entry name" value="PRC-brl_dom"/>
</dbReference>
<reference evidence="2" key="1">
    <citation type="journal article" date="2021" name="PeerJ">
        <title>Extensive microbial diversity within the chicken gut microbiome revealed by metagenomics and culture.</title>
        <authorList>
            <person name="Gilroy R."/>
            <person name="Ravi A."/>
            <person name="Getino M."/>
            <person name="Pursley I."/>
            <person name="Horton D.L."/>
            <person name="Alikhan N.F."/>
            <person name="Baker D."/>
            <person name="Gharbi K."/>
            <person name="Hall N."/>
            <person name="Watson M."/>
            <person name="Adriaenssens E.M."/>
            <person name="Foster-Nyarko E."/>
            <person name="Jarju S."/>
            <person name="Secka A."/>
            <person name="Antonio M."/>
            <person name="Oren A."/>
            <person name="Chaudhuri R.R."/>
            <person name="La Ragione R."/>
            <person name="Hildebrand F."/>
            <person name="Pallen M.J."/>
        </authorList>
    </citation>
    <scope>NUCLEOTIDE SEQUENCE</scope>
    <source>
        <strain evidence="2">ChiGjej1B1-1692</strain>
    </source>
</reference>
<dbReference type="InterPro" id="IPR011033">
    <property type="entry name" value="PRC_barrel-like_sf"/>
</dbReference>
<protein>
    <submittedName>
        <fullName evidence="2">YlmC/YmxH family sporulation protein</fullName>
    </submittedName>
</protein>
<dbReference type="Pfam" id="PF05239">
    <property type="entry name" value="PRC"/>
    <property type="match status" value="1"/>
</dbReference>
<dbReference type="AlphaFoldDB" id="A0A9D2NVS5"/>
<dbReference type="NCBIfam" id="TIGR02888">
    <property type="entry name" value="spore_YlmC_YmxH"/>
    <property type="match status" value="1"/>
</dbReference>
<proteinExistence type="predicted"/>
<evidence type="ECO:0000313" key="2">
    <source>
        <dbReference type="EMBL" id="HJC39362.1"/>
    </source>
</evidence>
<dbReference type="InterPro" id="IPR014238">
    <property type="entry name" value="Spore_YlmC/YmxH"/>
</dbReference>
<dbReference type="Proteomes" id="UP000823894">
    <property type="component" value="Unassembled WGS sequence"/>
</dbReference>
<reference evidence="2" key="2">
    <citation type="submission" date="2021-04" db="EMBL/GenBank/DDBJ databases">
        <authorList>
            <person name="Gilroy R."/>
        </authorList>
    </citation>
    <scope>NUCLEOTIDE SEQUENCE</scope>
    <source>
        <strain evidence="2">ChiGjej1B1-1692</strain>
    </source>
</reference>